<accession>A0A1W1CXW4</accession>
<reference evidence="1" key="1">
    <citation type="submission" date="2016-10" db="EMBL/GenBank/DDBJ databases">
        <authorList>
            <person name="de Groot N.N."/>
        </authorList>
    </citation>
    <scope>NUCLEOTIDE SEQUENCE</scope>
</reference>
<organism evidence="1">
    <name type="scientific">hydrothermal vent metagenome</name>
    <dbReference type="NCBI Taxonomy" id="652676"/>
    <lineage>
        <taxon>unclassified sequences</taxon>
        <taxon>metagenomes</taxon>
        <taxon>ecological metagenomes</taxon>
    </lineage>
</organism>
<gene>
    <name evidence="1" type="ORF">MNB_SV-13-305</name>
</gene>
<dbReference type="PROSITE" id="PS51257">
    <property type="entry name" value="PROKAR_LIPOPROTEIN"/>
    <property type="match status" value="1"/>
</dbReference>
<dbReference type="AlphaFoldDB" id="A0A1W1CXW4"/>
<evidence type="ECO:0008006" key="2">
    <source>
        <dbReference type="Google" id="ProtNLM"/>
    </source>
</evidence>
<proteinExistence type="predicted"/>
<sequence>MKKLLKLKLVLIGAIPAVIFSGCFSTIKLENFKHKTMQKSTYTPTKETLATENKKVAIIKINDGEANLAKRLNLGKITSQQLKSILSEIGKQSTIVNTAKSNINKEEFQYIISGKINDTTYEYKYLAPAPTLLITGKTIMAPAKHQYKACTNGIIEIENLSSFQVEKSIPFEKCKIDVECAKKSVRRDNSTLIKESARDAIKSISVDLKNFFAHKGYILEQRINNDKKIIVKTTLGINSGAKKGADVNFYTMNKSENTLIGKGKISNQITNNSSWIIVKSLNNGVELKSGDFAKIRYEKGFYDSYIR</sequence>
<dbReference type="EMBL" id="FPHM01000165">
    <property type="protein sequence ID" value="SFV70696.1"/>
    <property type="molecule type" value="Genomic_DNA"/>
</dbReference>
<name>A0A1W1CXW4_9ZZZZ</name>
<protein>
    <recommendedName>
        <fullName evidence="2">Lipoprotein</fullName>
    </recommendedName>
</protein>
<evidence type="ECO:0000313" key="1">
    <source>
        <dbReference type="EMBL" id="SFV70696.1"/>
    </source>
</evidence>